<feature type="domain" description="Glycerol-3-phosphate dehydrogenase NAD-dependent N-terminal" evidence="2">
    <location>
        <begin position="9"/>
        <end position="119"/>
    </location>
</feature>
<evidence type="ECO:0000259" key="2">
    <source>
        <dbReference type="Pfam" id="PF01210"/>
    </source>
</evidence>
<dbReference type="PANTHER" id="PTHR38015:SF1">
    <property type="entry name" value="OPINE DEHYDROGENASE DOMAIN-CONTAINING PROTEIN"/>
    <property type="match status" value="1"/>
</dbReference>
<dbReference type="Pfam" id="PF01210">
    <property type="entry name" value="NAD_Gly3P_dh_N"/>
    <property type="match status" value="1"/>
</dbReference>
<dbReference type="EMBL" id="CP121694">
    <property type="protein sequence ID" value="WRO22727.1"/>
    <property type="molecule type" value="Genomic_DNA"/>
</dbReference>
<dbReference type="InterPro" id="IPR013328">
    <property type="entry name" value="6PGD_dom2"/>
</dbReference>
<dbReference type="GO" id="GO:0051287">
    <property type="term" value="F:NAD binding"/>
    <property type="evidence" value="ECO:0007669"/>
    <property type="project" value="InterPro"/>
</dbReference>
<dbReference type="SUPFAM" id="SSF48179">
    <property type="entry name" value="6-phosphogluconate dehydrogenase C-terminal domain-like"/>
    <property type="match status" value="1"/>
</dbReference>
<dbReference type="RefSeq" id="WP_366922129.1">
    <property type="nucleotide sequence ID" value="NZ_CP121694.1"/>
</dbReference>
<dbReference type="GO" id="GO:0046168">
    <property type="term" value="P:glycerol-3-phosphate catabolic process"/>
    <property type="evidence" value="ECO:0007669"/>
    <property type="project" value="InterPro"/>
</dbReference>
<evidence type="ECO:0000313" key="4">
    <source>
        <dbReference type="EMBL" id="WRO22727.1"/>
    </source>
</evidence>
<dbReference type="GO" id="GO:0016616">
    <property type="term" value="F:oxidoreductase activity, acting on the CH-OH group of donors, NAD or NADP as acceptor"/>
    <property type="evidence" value="ECO:0007669"/>
    <property type="project" value="InterPro"/>
</dbReference>
<keyword evidence="5" id="KW-1185">Reference proteome</keyword>
<protein>
    <submittedName>
        <fullName evidence="4">NAD/NADP octopine/nopaline dehydrogenase family protein</fullName>
    </submittedName>
</protein>
<dbReference type="PANTHER" id="PTHR38015">
    <property type="entry name" value="BLR6086 PROTEIN"/>
    <property type="match status" value="1"/>
</dbReference>
<proteinExistence type="predicted"/>
<gene>
    <name evidence="4" type="ORF">MFMK1_002566</name>
</gene>
<organism evidence="4 5">
    <name type="scientific">Metallumcola ferriviriculae</name>
    <dbReference type="NCBI Taxonomy" id="3039180"/>
    <lineage>
        <taxon>Bacteria</taxon>
        <taxon>Bacillati</taxon>
        <taxon>Bacillota</taxon>
        <taxon>Clostridia</taxon>
        <taxon>Neomoorellales</taxon>
        <taxon>Desulfitibacteraceae</taxon>
        <taxon>Metallumcola</taxon>
    </lineage>
</organism>
<keyword evidence="1" id="KW-0560">Oxidoreductase</keyword>
<dbReference type="InterPro" id="IPR011128">
    <property type="entry name" value="G3P_DH_NAD-dep_N"/>
</dbReference>
<accession>A0AAU0UQT7</accession>
<dbReference type="InterPro" id="IPR008927">
    <property type="entry name" value="6-PGluconate_DH-like_C_sf"/>
</dbReference>
<evidence type="ECO:0000256" key="1">
    <source>
        <dbReference type="ARBA" id="ARBA00023002"/>
    </source>
</evidence>
<feature type="domain" description="Opine dehydrogenase" evidence="3">
    <location>
        <begin position="192"/>
        <end position="336"/>
    </location>
</feature>
<dbReference type="KEGG" id="dbc:MFMK1_002566"/>
<dbReference type="Proteomes" id="UP001329915">
    <property type="component" value="Chromosome"/>
</dbReference>
<reference evidence="4 5" key="1">
    <citation type="submission" date="2023-04" db="EMBL/GenBank/DDBJ databases">
        <authorList>
            <person name="Hsu D."/>
        </authorList>
    </citation>
    <scope>NUCLEOTIDE SEQUENCE [LARGE SCALE GENOMIC DNA]</scope>
    <source>
        <strain evidence="4 5">MK1</strain>
    </source>
</reference>
<dbReference type="AlphaFoldDB" id="A0AAU0UQT7"/>
<dbReference type="InterPro" id="IPR051729">
    <property type="entry name" value="Opine/Lysopine_DH"/>
</dbReference>
<dbReference type="Gene3D" id="3.40.50.720">
    <property type="entry name" value="NAD(P)-binding Rossmann-like Domain"/>
    <property type="match status" value="1"/>
</dbReference>
<sequence>MKEERQVEKVAILGAGNGGITAAADLGHRGFEVRLYELPRFSQNLDPVIKRGGILLKNKNKEDFVKPHLVTSDIQKAIDGAEVIMLTIPALAVEEFAKVCAPYLKDNQIVFINSAGAMSSARFINVIRSMGIDTDIKIGESSSLTYGTRVINGSEVELYLSAKKLLFSAFPSRNTPEVLEKCKCLYNSLVPASNIWETTLNNGNPETHPGPCLLNAGRIEYSGGEFYLYREGITEGVSRVIKAISKERKALCDALSVKYIPTEKRLAEIGYCEPLEKLHEQYRRSEVFGPIKGPLSLTSRYFVEDISMGLVLWSSLGKALGIATPIIDSIIMLGGSLIEKDYWLEGLTLEKLGLADMDCNGLIEYVS</sequence>
<dbReference type="SUPFAM" id="SSF51735">
    <property type="entry name" value="NAD(P)-binding Rossmann-fold domains"/>
    <property type="match status" value="1"/>
</dbReference>
<name>A0AAU0UQT7_9FIRM</name>
<evidence type="ECO:0000313" key="5">
    <source>
        <dbReference type="Proteomes" id="UP001329915"/>
    </source>
</evidence>
<dbReference type="InterPro" id="IPR003421">
    <property type="entry name" value="Opine_DH"/>
</dbReference>
<dbReference type="Gene3D" id="1.10.1040.10">
    <property type="entry name" value="N-(1-d-carboxylethyl)-l-norvaline Dehydrogenase, domain 2"/>
    <property type="match status" value="1"/>
</dbReference>
<dbReference type="InterPro" id="IPR036291">
    <property type="entry name" value="NAD(P)-bd_dom_sf"/>
</dbReference>
<evidence type="ECO:0000259" key="3">
    <source>
        <dbReference type="Pfam" id="PF02317"/>
    </source>
</evidence>
<dbReference type="Pfam" id="PF02317">
    <property type="entry name" value="Octopine_DH"/>
    <property type="match status" value="1"/>
</dbReference>